<dbReference type="Pfam" id="PF13365">
    <property type="entry name" value="Trypsin_2"/>
    <property type="match status" value="1"/>
</dbReference>
<dbReference type="SUPFAM" id="SSF50494">
    <property type="entry name" value="Trypsin-like serine proteases"/>
    <property type="match status" value="1"/>
</dbReference>
<accession>A0A150PRH7</accession>
<dbReference type="Proteomes" id="UP000075420">
    <property type="component" value="Unassembled WGS sequence"/>
</dbReference>
<organism evidence="1 2">
    <name type="scientific">Sorangium cellulosum</name>
    <name type="common">Polyangium cellulosum</name>
    <dbReference type="NCBI Taxonomy" id="56"/>
    <lineage>
        <taxon>Bacteria</taxon>
        <taxon>Pseudomonadati</taxon>
        <taxon>Myxococcota</taxon>
        <taxon>Polyangia</taxon>
        <taxon>Polyangiales</taxon>
        <taxon>Polyangiaceae</taxon>
        <taxon>Sorangium</taxon>
    </lineage>
</organism>
<reference evidence="1 2" key="1">
    <citation type="submission" date="2014-02" db="EMBL/GenBank/DDBJ databases">
        <title>The small core and large imbalanced accessory genome model reveals a collaborative survival strategy of Sorangium cellulosum strains in nature.</title>
        <authorList>
            <person name="Han K."/>
            <person name="Peng R."/>
            <person name="Blom J."/>
            <person name="Li Y.-Z."/>
        </authorList>
    </citation>
    <scope>NUCLEOTIDE SEQUENCE [LARGE SCALE GENOMIC DNA]</scope>
    <source>
        <strain evidence="1 2">So0157-25</strain>
    </source>
</reference>
<proteinExistence type="predicted"/>
<evidence type="ECO:0000313" key="1">
    <source>
        <dbReference type="EMBL" id="KYF58086.1"/>
    </source>
</evidence>
<name>A0A150PRH7_SORCE</name>
<gene>
    <name evidence="1" type="ORF">BE08_41145</name>
</gene>
<sequence>MRPEFDTAEGRLSAGTAFFVSIPGEASPLGLTAHHLFGEAGGLERQVSATELGQLVRAVRFREIDLDEEGPLPAGPMVVLPSAGHAREAGDWSTDVAAFRAPARLSPRALRLAPRNAAPGEPVWLVAEVLGGDSAGQRLHRARVVHSEPALLAYRFEDTTLELRATSGAPVVNAGGEVVGLQVSGGPEGDILWGNAHPVESVRDHVMKGLSAAK</sequence>
<comment type="caution">
    <text evidence="1">The sequence shown here is derived from an EMBL/GenBank/DDBJ whole genome shotgun (WGS) entry which is preliminary data.</text>
</comment>
<evidence type="ECO:0008006" key="3">
    <source>
        <dbReference type="Google" id="ProtNLM"/>
    </source>
</evidence>
<dbReference type="AlphaFoldDB" id="A0A150PRH7"/>
<dbReference type="EMBL" id="JELY01000796">
    <property type="protein sequence ID" value="KYF58086.1"/>
    <property type="molecule type" value="Genomic_DNA"/>
</dbReference>
<evidence type="ECO:0000313" key="2">
    <source>
        <dbReference type="Proteomes" id="UP000075420"/>
    </source>
</evidence>
<dbReference type="InterPro" id="IPR009003">
    <property type="entry name" value="Peptidase_S1_PA"/>
</dbReference>
<protein>
    <recommendedName>
        <fullName evidence="3">Serine protease</fullName>
    </recommendedName>
</protein>